<sequence>MDCDNGGTCNTENWRCECLAGTSGVKCAKIEDCAPLNCEEKKNAMCIFDIKKGQPTCKCNEDNFYYEEENCN</sequence>
<name>A0A4Y2H423_ARAVE</name>
<dbReference type="Proteomes" id="UP000499080">
    <property type="component" value="Unassembled WGS sequence"/>
</dbReference>
<dbReference type="PROSITE" id="PS00022">
    <property type="entry name" value="EGF_1"/>
    <property type="match status" value="1"/>
</dbReference>
<reference evidence="3 4" key="1">
    <citation type="journal article" date="2019" name="Sci. Rep.">
        <title>Orb-weaving spider Araneus ventricosus genome elucidates the spidroin gene catalogue.</title>
        <authorList>
            <person name="Kono N."/>
            <person name="Nakamura H."/>
            <person name="Ohtoshi R."/>
            <person name="Moran D.A.P."/>
            <person name="Shinohara A."/>
            <person name="Yoshida Y."/>
            <person name="Fujiwara M."/>
            <person name="Mori M."/>
            <person name="Tomita M."/>
            <person name="Arakawa K."/>
        </authorList>
    </citation>
    <scope>NUCLEOTIDE SEQUENCE [LARGE SCALE GENOMIC DNA]</scope>
</reference>
<comment type="caution">
    <text evidence="3">The sequence shown here is derived from an EMBL/GenBank/DDBJ whole genome shotgun (WGS) entry which is preliminary data.</text>
</comment>
<dbReference type="InterPro" id="IPR000742">
    <property type="entry name" value="EGF"/>
</dbReference>
<accession>A0A4Y2H423</accession>
<dbReference type="EMBL" id="BGPR01256972">
    <property type="protein sequence ID" value="GBM59851.1"/>
    <property type="molecule type" value="Genomic_DNA"/>
</dbReference>
<evidence type="ECO:0000256" key="1">
    <source>
        <dbReference type="PROSITE-ProRule" id="PRU00076"/>
    </source>
</evidence>
<protein>
    <recommendedName>
        <fullName evidence="2">EGF-like domain-containing protein</fullName>
    </recommendedName>
</protein>
<dbReference type="OrthoDB" id="6130531at2759"/>
<dbReference type="PROSITE" id="PS50026">
    <property type="entry name" value="EGF_3"/>
    <property type="match status" value="1"/>
</dbReference>
<evidence type="ECO:0000313" key="4">
    <source>
        <dbReference type="Proteomes" id="UP000499080"/>
    </source>
</evidence>
<comment type="caution">
    <text evidence="1">Lacks conserved residue(s) required for the propagation of feature annotation.</text>
</comment>
<feature type="disulfide bond" evidence="1">
    <location>
        <begin position="18"/>
        <end position="27"/>
    </location>
</feature>
<gene>
    <name evidence="3" type="ORF">AVEN_202805_1</name>
</gene>
<feature type="domain" description="EGF-like" evidence="2">
    <location>
        <begin position="1"/>
        <end position="28"/>
    </location>
</feature>
<evidence type="ECO:0000313" key="3">
    <source>
        <dbReference type="EMBL" id="GBM59851.1"/>
    </source>
</evidence>
<dbReference type="AlphaFoldDB" id="A0A4Y2H423"/>
<organism evidence="3 4">
    <name type="scientific">Araneus ventricosus</name>
    <name type="common">Orbweaver spider</name>
    <name type="synonym">Epeira ventricosa</name>
    <dbReference type="NCBI Taxonomy" id="182803"/>
    <lineage>
        <taxon>Eukaryota</taxon>
        <taxon>Metazoa</taxon>
        <taxon>Ecdysozoa</taxon>
        <taxon>Arthropoda</taxon>
        <taxon>Chelicerata</taxon>
        <taxon>Arachnida</taxon>
        <taxon>Araneae</taxon>
        <taxon>Araneomorphae</taxon>
        <taxon>Entelegynae</taxon>
        <taxon>Araneoidea</taxon>
        <taxon>Araneidae</taxon>
        <taxon>Araneus</taxon>
    </lineage>
</organism>
<evidence type="ECO:0000259" key="2">
    <source>
        <dbReference type="PROSITE" id="PS50026"/>
    </source>
</evidence>
<keyword evidence="4" id="KW-1185">Reference proteome</keyword>
<keyword evidence="1" id="KW-0245">EGF-like domain</keyword>
<proteinExistence type="predicted"/>
<feature type="non-terminal residue" evidence="3">
    <location>
        <position position="72"/>
    </location>
</feature>
<keyword evidence="1" id="KW-1015">Disulfide bond</keyword>